<dbReference type="OrthoDB" id="9786870at2"/>
<sequence>MPAGPALVLGGALPVLAVALTFADGTAIATGTDRLVFSAAFNIVFYAALLHAGLHLAGRRSFSIVYGALVAYTAIYLFAYTYHFVLYDQLVGESSINAVIDSNPQELTEFLAWAVSPEHLPLPLAVALAAALVLVLGRPAVPSRRSRRAGLAGLAVVALMLPVAAIKTNVILYNPAFFAPHAVYQSLAHRRAVAKILTSVEGIAVGAVEGPAEEAVTHVLVIGESTTRRHMSLYGYARETTPRLGGLAPELDVVRNACSSRGVTITALQEMLTFATREDRAPLYEKPNLLQIAKAAGFRSWWLSNQSYYGEFDNWSMVLSRPADTRHFVNRVGEGTSYDEGLLPHLRAALADPAPRKLVVLHLLGAHADYTLRYPAGFARFDGQPLPPTPRLLTGRDAARFNAYDNAVLYNDTVVAEIIEAARAAGGRATVTYLSDHGEALGEISDFVTHIDGRAPRQVYEIPLVFWMSPDFRADAAPRLADLPGNLDRPFQSDDLIHTALDLYGIRHAGRDRNRSLLSATYRDKARFCDGLPGAPCPGR</sequence>
<proteinExistence type="predicted"/>
<keyword evidence="6 7" id="KW-0472">Membrane</keyword>
<dbReference type="SUPFAM" id="SSF53649">
    <property type="entry name" value="Alkaline phosphatase-like"/>
    <property type="match status" value="1"/>
</dbReference>
<evidence type="ECO:0000256" key="7">
    <source>
        <dbReference type="SAM" id="Phobius"/>
    </source>
</evidence>
<dbReference type="InterPro" id="IPR058130">
    <property type="entry name" value="PEA_transf_C"/>
</dbReference>
<evidence type="ECO:0000313" key="10">
    <source>
        <dbReference type="Proteomes" id="UP000035955"/>
    </source>
</evidence>
<dbReference type="RefSeq" id="WP_048448558.1">
    <property type="nucleotide sequence ID" value="NZ_LABY01000388.1"/>
</dbReference>
<evidence type="ECO:0000256" key="2">
    <source>
        <dbReference type="ARBA" id="ARBA00022475"/>
    </source>
</evidence>
<evidence type="ECO:0000256" key="1">
    <source>
        <dbReference type="ARBA" id="ARBA00004651"/>
    </source>
</evidence>
<dbReference type="CDD" id="cd16017">
    <property type="entry name" value="LptA"/>
    <property type="match status" value="1"/>
</dbReference>
<keyword evidence="3" id="KW-0808">Transferase</keyword>
<feature type="domain" description="Sulfatase N-terminal" evidence="8">
    <location>
        <begin position="219"/>
        <end position="506"/>
    </location>
</feature>
<dbReference type="PANTHER" id="PTHR30443">
    <property type="entry name" value="INNER MEMBRANE PROTEIN"/>
    <property type="match status" value="1"/>
</dbReference>
<dbReference type="PANTHER" id="PTHR30443:SF2">
    <property type="entry name" value="PHOSPHOETHANOLAMINE TRANSFERASE EPTC"/>
    <property type="match status" value="1"/>
</dbReference>
<dbReference type="Pfam" id="PF00884">
    <property type="entry name" value="Sulfatase"/>
    <property type="match status" value="1"/>
</dbReference>
<organism evidence="9 10">
    <name type="scientific">Methylobacterium variabile</name>
    <dbReference type="NCBI Taxonomy" id="298794"/>
    <lineage>
        <taxon>Bacteria</taxon>
        <taxon>Pseudomonadati</taxon>
        <taxon>Pseudomonadota</taxon>
        <taxon>Alphaproteobacteria</taxon>
        <taxon>Hyphomicrobiales</taxon>
        <taxon>Methylobacteriaceae</taxon>
        <taxon>Methylobacterium</taxon>
    </lineage>
</organism>
<evidence type="ECO:0000256" key="5">
    <source>
        <dbReference type="ARBA" id="ARBA00022989"/>
    </source>
</evidence>
<feature type="transmembrane region" description="Helical" evidence="7">
    <location>
        <begin position="39"/>
        <end position="57"/>
    </location>
</feature>
<keyword evidence="5 7" id="KW-1133">Transmembrane helix</keyword>
<dbReference type="GO" id="GO:0009244">
    <property type="term" value="P:lipopolysaccharide core region biosynthetic process"/>
    <property type="evidence" value="ECO:0007669"/>
    <property type="project" value="TreeGrafter"/>
</dbReference>
<evidence type="ECO:0000256" key="4">
    <source>
        <dbReference type="ARBA" id="ARBA00022692"/>
    </source>
</evidence>
<feature type="transmembrane region" description="Helical" evidence="7">
    <location>
        <begin position="149"/>
        <end position="166"/>
    </location>
</feature>
<comment type="subcellular location">
    <subcellularLocation>
        <location evidence="1">Cell membrane</location>
        <topology evidence="1">Multi-pass membrane protein</topology>
    </subcellularLocation>
</comment>
<evidence type="ECO:0000256" key="6">
    <source>
        <dbReference type="ARBA" id="ARBA00023136"/>
    </source>
</evidence>
<dbReference type="InterPro" id="IPR000917">
    <property type="entry name" value="Sulfatase_N"/>
</dbReference>
<reference evidence="9 10" key="1">
    <citation type="submission" date="2015-03" db="EMBL/GenBank/DDBJ databases">
        <title>Genome sequencing of Methylobacterium variabile DSM 16961.</title>
        <authorList>
            <person name="Chaudhry V."/>
            <person name="Patil P.B."/>
        </authorList>
    </citation>
    <scope>NUCLEOTIDE SEQUENCE [LARGE SCALE GENOMIC DNA]</scope>
    <source>
        <strain evidence="9 10">DSM 16961</strain>
    </source>
</reference>
<feature type="transmembrane region" description="Helical" evidence="7">
    <location>
        <begin position="64"/>
        <end position="85"/>
    </location>
</feature>
<evidence type="ECO:0000313" key="9">
    <source>
        <dbReference type="EMBL" id="KMO27352.1"/>
    </source>
</evidence>
<feature type="transmembrane region" description="Helical" evidence="7">
    <location>
        <begin position="120"/>
        <end position="137"/>
    </location>
</feature>
<accession>A0A0J6S1A2</accession>
<dbReference type="GO" id="GO:0016776">
    <property type="term" value="F:phosphotransferase activity, phosphate group as acceptor"/>
    <property type="evidence" value="ECO:0007669"/>
    <property type="project" value="TreeGrafter"/>
</dbReference>
<keyword evidence="4 7" id="KW-0812">Transmembrane</keyword>
<dbReference type="InterPro" id="IPR040423">
    <property type="entry name" value="PEA_transferase"/>
</dbReference>
<comment type="caution">
    <text evidence="9">The sequence shown here is derived from an EMBL/GenBank/DDBJ whole genome shotgun (WGS) entry which is preliminary data.</text>
</comment>
<dbReference type="InterPro" id="IPR017850">
    <property type="entry name" value="Alkaline_phosphatase_core_sf"/>
</dbReference>
<gene>
    <name evidence="9" type="ORF">VQ02_33340</name>
</gene>
<name>A0A0J6S1A2_9HYPH</name>
<evidence type="ECO:0000256" key="3">
    <source>
        <dbReference type="ARBA" id="ARBA00022679"/>
    </source>
</evidence>
<dbReference type="Proteomes" id="UP000035955">
    <property type="component" value="Unassembled WGS sequence"/>
</dbReference>
<keyword evidence="10" id="KW-1185">Reference proteome</keyword>
<dbReference type="GO" id="GO:0005886">
    <property type="term" value="C:plasma membrane"/>
    <property type="evidence" value="ECO:0007669"/>
    <property type="project" value="UniProtKB-SubCell"/>
</dbReference>
<dbReference type="AlphaFoldDB" id="A0A0J6S1A2"/>
<protein>
    <recommendedName>
        <fullName evidence="8">Sulfatase N-terminal domain-containing protein</fullName>
    </recommendedName>
</protein>
<dbReference type="EMBL" id="LABY01000388">
    <property type="protein sequence ID" value="KMO27352.1"/>
    <property type="molecule type" value="Genomic_DNA"/>
</dbReference>
<dbReference type="Gene3D" id="3.40.720.10">
    <property type="entry name" value="Alkaline Phosphatase, subunit A"/>
    <property type="match status" value="1"/>
</dbReference>
<feature type="non-terminal residue" evidence="9">
    <location>
        <position position="540"/>
    </location>
</feature>
<evidence type="ECO:0000259" key="8">
    <source>
        <dbReference type="Pfam" id="PF00884"/>
    </source>
</evidence>
<keyword evidence="2" id="KW-1003">Cell membrane</keyword>